<keyword evidence="1" id="KW-0812">Transmembrane</keyword>
<sequence>MLKVVSTLPVSLPFIIWLVSHGIGHAVAVVLVSCGSDGDGGGWSGLAGMGWTGLVYGRERVCESLPLTRGCGRGGGRGRLEGERLSSIEWSALYLRCVHIICFAVCVCLFVRFSLT</sequence>
<comment type="caution">
    <text evidence="2">The sequence shown here is derived from an EMBL/GenBank/DDBJ whole genome shotgun (WGS) entry which is preliminary data.</text>
</comment>
<dbReference type="AlphaFoldDB" id="A0AAE0MIS3"/>
<feature type="transmembrane region" description="Helical" evidence="1">
    <location>
        <begin position="93"/>
        <end position="115"/>
    </location>
</feature>
<organism evidence="2 3">
    <name type="scientific">Cercophora scortea</name>
    <dbReference type="NCBI Taxonomy" id="314031"/>
    <lineage>
        <taxon>Eukaryota</taxon>
        <taxon>Fungi</taxon>
        <taxon>Dikarya</taxon>
        <taxon>Ascomycota</taxon>
        <taxon>Pezizomycotina</taxon>
        <taxon>Sordariomycetes</taxon>
        <taxon>Sordariomycetidae</taxon>
        <taxon>Sordariales</taxon>
        <taxon>Lasiosphaeriaceae</taxon>
        <taxon>Cercophora</taxon>
    </lineage>
</organism>
<reference evidence="2" key="2">
    <citation type="submission" date="2023-06" db="EMBL/GenBank/DDBJ databases">
        <authorList>
            <consortium name="Lawrence Berkeley National Laboratory"/>
            <person name="Haridas S."/>
            <person name="Hensen N."/>
            <person name="Bonometti L."/>
            <person name="Westerberg I."/>
            <person name="Brannstrom I.O."/>
            <person name="Guillou S."/>
            <person name="Cros-Aarteil S."/>
            <person name="Calhoun S."/>
            <person name="Kuo A."/>
            <person name="Mondo S."/>
            <person name="Pangilinan J."/>
            <person name="Riley R."/>
            <person name="Labutti K."/>
            <person name="Andreopoulos B."/>
            <person name="Lipzen A."/>
            <person name="Chen C."/>
            <person name="Yanf M."/>
            <person name="Daum C."/>
            <person name="Ng V."/>
            <person name="Clum A."/>
            <person name="Steindorff A."/>
            <person name="Ohm R."/>
            <person name="Martin F."/>
            <person name="Silar P."/>
            <person name="Natvig D."/>
            <person name="Lalanne C."/>
            <person name="Gautier V."/>
            <person name="Ament-Velasquez S.L."/>
            <person name="Kruys A."/>
            <person name="Hutchinson M.I."/>
            <person name="Powell A.J."/>
            <person name="Barry K."/>
            <person name="Miller A.N."/>
            <person name="Grigoriev I.V."/>
            <person name="Debuchy R."/>
            <person name="Gladieux P."/>
            <person name="Thoren M.H."/>
            <person name="Johannesson H."/>
        </authorList>
    </citation>
    <scope>NUCLEOTIDE SEQUENCE</scope>
    <source>
        <strain evidence="2">SMH4131-1</strain>
    </source>
</reference>
<feature type="transmembrane region" description="Helical" evidence="1">
    <location>
        <begin position="12"/>
        <end position="34"/>
    </location>
</feature>
<reference evidence="2" key="1">
    <citation type="journal article" date="2023" name="Mol. Phylogenet. Evol.">
        <title>Genome-scale phylogeny and comparative genomics of the fungal order Sordariales.</title>
        <authorList>
            <person name="Hensen N."/>
            <person name="Bonometti L."/>
            <person name="Westerberg I."/>
            <person name="Brannstrom I.O."/>
            <person name="Guillou S."/>
            <person name="Cros-Aarteil S."/>
            <person name="Calhoun S."/>
            <person name="Haridas S."/>
            <person name="Kuo A."/>
            <person name="Mondo S."/>
            <person name="Pangilinan J."/>
            <person name="Riley R."/>
            <person name="LaButti K."/>
            <person name="Andreopoulos B."/>
            <person name="Lipzen A."/>
            <person name="Chen C."/>
            <person name="Yan M."/>
            <person name="Daum C."/>
            <person name="Ng V."/>
            <person name="Clum A."/>
            <person name="Steindorff A."/>
            <person name="Ohm R.A."/>
            <person name="Martin F."/>
            <person name="Silar P."/>
            <person name="Natvig D.O."/>
            <person name="Lalanne C."/>
            <person name="Gautier V."/>
            <person name="Ament-Velasquez S.L."/>
            <person name="Kruys A."/>
            <person name="Hutchinson M.I."/>
            <person name="Powell A.J."/>
            <person name="Barry K."/>
            <person name="Miller A.N."/>
            <person name="Grigoriev I.V."/>
            <person name="Debuchy R."/>
            <person name="Gladieux P."/>
            <person name="Hiltunen Thoren M."/>
            <person name="Johannesson H."/>
        </authorList>
    </citation>
    <scope>NUCLEOTIDE SEQUENCE</scope>
    <source>
        <strain evidence="2">SMH4131-1</strain>
    </source>
</reference>
<dbReference type="Proteomes" id="UP001286456">
    <property type="component" value="Unassembled WGS sequence"/>
</dbReference>
<keyword evidence="3" id="KW-1185">Reference proteome</keyword>
<dbReference type="EMBL" id="JAUEPO010000002">
    <property type="protein sequence ID" value="KAK3333977.1"/>
    <property type="molecule type" value="Genomic_DNA"/>
</dbReference>
<proteinExistence type="predicted"/>
<dbReference type="PROSITE" id="PS51257">
    <property type="entry name" value="PROKAR_LIPOPROTEIN"/>
    <property type="match status" value="1"/>
</dbReference>
<evidence type="ECO:0000256" key="1">
    <source>
        <dbReference type="SAM" id="Phobius"/>
    </source>
</evidence>
<name>A0AAE0MIS3_9PEZI</name>
<keyword evidence="1" id="KW-0472">Membrane</keyword>
<evidence type="ECO:0000313" key="2">
    <source>
        <dbReference type="EMBL" id="KAK3333977.1"/>
    </source>
</evidence>
<accession>A0AAE0MIS3</accession>
<protein>
    <submittedName>
        <fullName evidence="2">Uncharacterized protein</fullName>
    </submittedName>
</protein>
<keyword evidence="1" id="KW-1133">Transmembrane helix</keyword>
<gene>
    <name evidence="2" type="ORF">B0T19DRAFT_419717</name>
</gene>
<evidence type="ECO:0000313" key="3">
    <source>
        <dbReference type="Proteomes" id="UP001286456"/>
    </source>
</evidence>